<evidence type="ECO:0000256" key="3">
    <source>
        <dbReference type="ARBA" id="ARBA00022525"/>
    </source>
</evidence>
<evidence type="ECO:0000313" key="13">
    <source>
        <dbReference type="Proteomes" id="UP000440498"/>
    </source>
</evidence>
<sequence length="988" mass="103797">MRKVLFYRFGVLCGSALLLAGCGGSGSAEAQSAPRTAALRMGASAPADEYDTLRLKWLTQITGGSAINTADADMAAQIATLTATAQSNWNSMTPAAGRTALWSDLADWSASSTITASYGRLRVMATAYATSGSTLQGNASLAADIVAALDWMAANRYGTANTAAGNWWDWEIGSPQALNDLMVLMYDQLSPAQIATYTAAIDKFVPDPAKRTGSTLVETGANRLDKASVVAVRGAVGKSSAKLAQGRDAISQTFPYVTSGDGFYADGSFIQHTNVAYTGSYGLVMIGDMARLFYLLNGSTWAVTDANAGNVYTWATQAYKPFVYQGAMMDSVRGRAISREPTALSPNSDHDAGRSLTATLARLAQGLPAAQSASLKSTIKHWMQRDTSYANYYAGLGLYDIANLKAIAADSSVTPEPEQIQTHIFASMDRALHSYAGYSFNLSMFSNRISSFEYGNGENLTGWFTGTGATWLYNNDLTQFGGNYWPTVNTRRLPGITTDGSGSGTPANFGSFPNTQTWVGGSEVDNLHASAGMQFSLSKVTGSTLAGKKSWFMFGNKIIALGSGISNTDGRTVETIVENRKLNAAGSNALTINGSAMPTTMGWSATTSGVQWAHLAGSVSGSDIGYYFPTAASVNGLRETRTGSWQAINTGQSNAQVSNRFLSLALSHGAGPTNASYAYVLLPNLTAAQTASYAAAATVTVLENSTDAHAVKDSAYGVVGVNFWNDASKTVSDGAAAYITSNRKASVTAIEAQNELHIGVSDPTQKNTGTINLEIQRAAWQVISADANVTVTQMSPTIKLSINVNGAAGKSFAVRLALAQTQTLTTAADAYVINGASAGNNYGAANVLVTKNDGVGYFRQSYLRFDLSSITGAVSNARVMMTPTSLGAVAGMANQVQLVQANTWGESTLNWNNQPAATTLLGSWTLGAAGTPVWLDITAQVNSALAGDKLLSLLVSSPTNYGADGWVNYGSRENTNAAYRPALVITTH</sequence>
<dbReference type="InterPro" id="IPR004103">
    <property type="entry name" value="Lyase_8_C"/>
</dbReference>
<keyword evidence="4 7" id="KW-0732">Signal</keyword>
<evidence type="ECO:0000259" key="9">
    <source>
        <dbReference type="Pfam" id="PF02884"/>
    </source>
</evidence>
<evidence type="ECO:0000259" key="11">
    <source>
        <dbReference type="Pfam" id="PF24517"/>
    </source>
</evidence>
<dbReference type="Pfam" id="PF08124">
    <property type="entry name" value="Lyase_8_N"/>
    <property type="match status" value="1"/>
</dbReference>
<dbReference type="InterPro" id="IPR011013">
    <property type="entry name" value="Gal_mutarotase_sf_dom"/>
</dbReference>
<evidence type="ECO:0000256" key="6">
    <source>
        <dbReference type="PIRSR" id="PIRSR638970-1"/>
    </source>
</evidence>
<feature type="active site" evidence="6">
    <location>
        <position position="281"/>
    </location>
</feature>
<reference evidence="12 13" key="1">
    <citation type="submission" date="2019-10" db="EMBL/GenBank/DDBJ databases">
        <title>Two novel species isolated from a subtropical stream in China.</title>
        <authorList>
            <person name="Lu H."/>
        </authorList>
    </citation>
    <scope>NUCLEOTIDE SEQUENCE [LARGE SCALE GENOMIC DNA]</scope>
    <source>
        <strain evidence="12 13">FT29W</strain>
    </source>
</reference>
<dbReference type="Gene3D" id="1.50.10.100">
    <property type="entry name" value="Chondroitin AC/alginate lyase"/>
    <property type="match status" value="1"/>
</dbReference>
<dbReference type="InterPro" id="IPR055372">
    <property type="entry name" value="CBM96"/>
</dbReference>
<name>A0A6A7MZ62_9BURK</name>
<dbReference type="InterPro" id="IPR003159">
    <property type="entry name" value="Lyase_8_central_dom"/>
</dbReference>
<dbReference type="InterPro" id="IPR038970">
    <property type="entry name" value="Lyase_8"/>
</dbReference>
<comment type="subcellular location">
    <subcellularLocation>
        <location evidence="1">Secreted</location>
    </subcellularLocation>
</comment>
<proteinExistence type="inferred from homology"/>
<evidence type="ECO:0000256" key="1">
    <source>
        <dbReference type="ARBA" id="ARBA00004613"/>
    </source>
</evidence>
<dbReference type="GO" id="GO:0005975">
    <property type="term" value="P:carbohydrate metabolic process"/>
    <property type="evidence" value="ECO:0007669"/>
    <property type="project" value="InterPro"/>
</dbReference>
<dbReference type="GO" id="GO:0030246">
    <property type="term" value="F:carbohydrate binding"/>
    <property type="evidence" value="ECO:0007669"/>
    <property type="project" value="InterPro"/>
</dbReference>
<dbReference type="EMBL" id="WHUG01000002">
    <property type="protein sequence ID" value="MQA37960.1"/>
    <property type="molecule type" value="Genomic_DNA"/>
</dbReference>
<dbReference type="Pfam" id="PF02884">
    <property type="entry name" value="Lyase_8_C"/>
    <property type="match status" value="1"/>
</dbReference>
<feature type="domain" description="Polysaccharide lyase family 8 central" evidence="8">
    <location>
        <begin position="423"/>
        <end position="685"/>
    </location>
</feature>
<dbReference type="PROSITE" id="PS51257">
    <property type="entry name" value="PROKAR_LIPOPROTEIN"/>
    <property type="match status" value="1"/>
</dbReference>
<dbReference type="RefSeq" id="WP_152837399.1">
    <property type="nucleotide sequence ID" value="NZ_WHUG01000002.1"/>
</dbReference>
<evidence type="ECO:0000256" key="5">
    <source>
        <dbReference type="ARBA" id="ARBA00023239"/>
    </source>
</evidence>
<organism evidence="12 13">
    <name type="scientific">Rugamonas aquatica</name>
    <dbReference type="NCBI Taxonomy" id="2743357"/>
    <lineage>
        <taxon>Bacteria</taxon>
        <taxon>Pseudomonadati</taxon>
        <taxon>Pseudomonadota</taxon>
        <taxon>Betaproteobacteria</taxon>
        <taxon>Burkholderiales</taxon>
        <taxon>Oxalobacteraceae</taxon>
        <taxon>Telluria group</taxon>
        <taxon>Rugamonas</taxon>
    </lineage>
</organism>
<keyword evidence="13" id="KW-1185">Reference proteome</keyword>
<comment type="caution">
    <text evidence="12">The sequence shown here is derived from an EMBL/GenBank/DDBJ whole genome shotgun (WGS) entry which is preliminary data.</text>
</comment>
<dbReference type="Proteomes" id="UP000440498">
    <property type="component" value="Unassembled WGS sequence"/>
</dbReference>
<feature type="domain" description="Carbohydrate-binding module family 96" evidence="11">
    <location>
        <begin position="821"/>
        <end position="987"/>
    </location>
</feature>
<comment type="similarity">
    <text evidence="2">Belongs to the polysaccharide lyase 8 family.</text>
</comment>
<dbReference type="Gene3D" id="2.70.98.10">
    <property type="match status" value="1"/>
</dbReference>
<keyword evidence="5" id="KW-0456">Lyase</keyword>
<feature type="signal peptide" evidence="7">
    <location>
        <begin position="1"/>
        <end position="30"/>
    </location>
</feature>
<evidence type="ECO:0000313" key="12">
    <source>
        <dbReference type="EMBL" id="MQA37960.1"/>
    </source>
</evidence>
<gene>
    <name evidence="12" type="ORF">GEV02_07350</name>
</gene>
<feature type="active site" evidence="6">
    <location>
        <position position="272"/>
    </location>
</feature>
<dbReference type="CDD" id="cd01083">
    <property type="entry name" value="GAG_Lyase"/>
    <property type="match status" value="1"/>
</dbReference>
<dbReference type="SUPFAM" id="SSF74650">
    <property type="entry name" value="Galactose mutarotase-like"/>
    <property type="match status" value="1"/>
</dbReference>
<evidence type="ECO:0000259" key="8">
    <source>
        <dbReference type="Pfam" id="PF02278"/>
    </source>
</evidence>
<dbReference type="Pfam" id="PF02278">
    <property type="entry name" value="Lyase_8"/>
    <property type="match status" value="1"/>
</dbReference>
<accession>A0A6A7MZ62</accession>
<dbReference type="GO" id="GO:0005576">
    <property type="term" value="C:extracellular region"/>
    <property type="evidence" value="ECO:0007669"/>
    <property type="project" value="UniProtKB-SubCell"/>
</dbReference>
<feature type="active site" evidence="6">
    <location>
        <position position="335"/>
    </location>
</feature>
<evidence type="ECO:0000256" key="4">
    <source>
        <dbReference type="ARBA" id="ARBA00022729"/>
    </source>
</evidence>
<dbReference type="InterPro" id="IPR014718">
    <property type="entry name" value="GH-type_carb-bd"/>
</dbReference>
<evidence type="ECO:0000259" key="10">
    <source>
        <dbReference type="Pfam" id="PF08124"/>
    </source>
</evidence>
<dbReference type="InterPro" id="IPR012970">
    <property type="entry name" value="Lyase_8_alpha_N"/>
</dbReference>
<keyword evidence="3" id="KW-0964">Secreted</keyword>
<dbReference type="GO" id="GO:0016837">
    <property type="term" value="F:carbon-oxygen lyase activity, acting on polysaccharides"/>
    <property type="evidence" value="ECO:0007669"/>
    <property type="project" value="UniProtKB-ARBA"/>
</dbReference>
<dbReference type="Pfam" id="PF24517">
    <property type="entry name" value="CBM96"/>
    <property type="match status" value="1"/>
</dbReference>
<dbReference type="NCBIfam" id="NF033679">
    <property type="entry name" value="DNRLRE_dom"/>
    <property type="match status" value="1"/>
</dbReference>
<dbReference type="InterPro" id="IPR011071">
    <property type="entry name" value="Lyase_8-like_C"/>
</dbReference>
<dbReference type="Gene3D" id="2.60.220.10">
    <property type="entry name" value="Polysaccharide lyase family 8-like, C-terminal"/>
    <property type="match status" value="1"/>
</dbReference>
<evidence type="ECO:0000256" key="7">
    <source>
        <dbReference type="SAM" id="SignalP"/>
    </source>
</evidence>
<dbReference type="PANTHER" id="PTHR38481">
    <property type="entry name" value="HYALURONATE LYASE"/>
    <property type="match status" value="1"/>
</dbReference>
<dbReference type="PANTHER" id="PTHR38481:SF1">
    <property type="entry name" value="HYALURONATE LYASE"/>
    <property type="match status" value="1"/>
</dbReference>
<feature type="domain" description="Polysaccharide lyase family 8 C-terminal" evidence="9">
    <location>
        <begin position="700"/>
        <end position="768"/>
    </location>
</feature>
<dbReference type="SUPFAM" id="SSF49863">
    <property type="entry name" value="Hyaluronate lyase-like, C-terminal domain"/>
    <property type="match status" value="1"/>
</dbReference>
<feature type="domain" description="Polysaccharide lyase 8 N-terminal alpha-helical" evidence="10">
    <location>
        <begin position="57"/>
        <end position="380"/>
    </location>
</feature>
<protein>
    <submittedName>
        <fullName evidence="12">DNRLRE domain-containing protein</fullName>
    </submittedName>
</protein>
<dbReference type="AlphaFoldDB" id="A0A6A7MZ62"/>
<dbReference type="InterPro" id="IPR008929">
    <property type="entry name" value="Chondroitin_lyas"/>
</dbReference>
<dbReference type="SUPFAM" id="SSF48230">
    <property type="entry name" value="Chondroitin AC/alginate lyase"/>
    <property type="match status" value="1"/>
</dbReference>
<feature type="chain" id="PRO_5025661124" evidence="7">
    <location>
        <begin position="31"/>
        <end position="988"/>
    </location>
</feature>
<evidence type="ECO:0000256" key="2">
    <source>
        <dbReference type="ARBA" id="ARBA00006699"/>
    </source>
</evidence>